<sequence>MKRMMLMGVGLVVLVLLGLALSFSMQYTREIDHAYQRVADGSHMLITENGEIEFGTEGEGTPVLLIHGAGGGYDQGLLMGQAFLGSGYQLVAVSRFGYLGSPLPEENATVEQQAMLYADLLSHLNIEQAIIFGVSAGGPSAIQFAHDYPEQSSALILASAVSQYMGDEIPLSTKVVNTIQKSDFAYWLVLKTFRTQFLGFIGIPPETYQALSTDEKQFADQMLAFMHPMSPRRPGNIHEGKIQPLSGAAMEGIQVPAIILHARDDSLVGYEHAEFYHTHLANSQMVSFDSGGHGMASELKEIRHQINAFLETTVQE</sequence>
<dbReference type="Proteomes" id="UP001407405">
    <property type="component" value="Unassembled WGS sequence"/>
</dbReference>
<evidence type="ECO:0000313" key="2">
    <source>
        <dbReference type="EMBL" id="MEN1758891.1"/>
    </source>
</evidence>
<dbReference type="InterPro" id="IPR000073">
    <property type="entry name" value="AB_hydrolase_1"/>
</dbReference>
<proteinExistence type="predicted"/>
<dbReference type="Gene3D" id="3.40.50.1820">
    <property type="entry name" value="alpha/beta hydrolase"/>
    <property type="match status" value="1"/>
</dbReference>
<dbReference type="PRINTS" id="PR00111">
    <property type="entry name" value="ABHYDROLASE"/>
</dbReference>
<reference evidence="2 3" key="1">
    <citation type="submission" date="2024-04" db="EMBL/GenBank/DDBJ databases">
        <title>Genome sequencing and metabolic network reconstruction of aminoacids and betaine degradation by Anoxynatronum sibiricum.</title>
        <authorList>
            <person name="Detkova E.N."/>
            <person name="Boltjanskaja Y.V."/>
            <person name="Mardanov A.V."/>
            <person name="Kevbrin V."/>
        </authorList>
    </citation>
    <scope>NUCLEOTIDE SEQUENCE [LARGE SCALE GENOMIC DNA]</scope>
    <source>
        <strain evidence="2 3">Z-7981</strain>
    </source>
</reference>
<protein>
    <submittedName>
        <fullName evidence="2">Alpha/beta hydrolase</fullName>
    </submittedName>
</protein>
<dbReference type="PANTHER" id="PTHR43433">
    <property type="entry name" value="HYDROLASE, ALPHA/BETA FOLD FAMILY PROTEIN"/>
    <property type="match status" value="1"/>
</dbReference>
<evidence type="ECO:0000259" key="1">
    <source>
        <dbReference type="Pfam" id="PF00561"/>
    </source>
</evidence>
<name>A0ABU9VR29_9CLOT</name>
<feature type="domain" description="AB hydrolase-1" evidence="1">
    <location>
        <begin position="62"/>
        <end position="293"/>
    </location>
</feature>
<dbReference type="InterPro" id="IPR029058">
    <property type="entry name" value="AB_hydrolase_fold"/>
</dbReference>
<comment type="caution">
    <text evidence="2">The sequence shown here is derived from an EMBL/GenBank/DDBJ whole genome shotgun (WGS) entry which is preliminary data.</text>
</comment>
<dbReference type="InterPro" id="IPR050471">
    <property type="entry name" value="AB_hydrolase"/>
</dbReference>
<keyword evidence="3" id="KW-1185">Reference proteome</keyword>
<dbReference type="RefSeq" id="WP_343184277.1">
    <property type="nucleotide sequence ID" value="NZ_JBCITM010000001.1"/>
</dbReference>
<evidence type="ECO:0000313" key="3">
    <source>
        <dbReference type="Proteomes" id="UP001407405"/>
    </source>
</evidence>
<organism evidence="2 3">
    <name type="scientific">Anoxynatronum sibiricum</name>
    <dbReference type="NCBI Taxonomy" id="210623"/>
    <lineage>
        <taxon>Bacteria</taxon>
        <taxon>Bacillati</taxon>
        <taxon>Bacillota</taxon>
        <taxon>Clostridia</taxon>
        <taxon>Eubacteriales</taxon>
        <taxon>Clostridiaceae</taxon>
        <taxon>Anoxynatronum</taxon>
    </lineage>
</organism>
<accession>A0ABU9VR29</accession>
<dbReference type="Pfam" id="PF00561">
    <property type="entry name" value="Abhydrolase_1"/>
    <property type="match status" value="1"/>
</dbReference>
<dbReference type="PANTHER" id="PTHR43433:SF5">
    <property type="entry name" value="AB HYDROLASE-1 DOMAIN-CONTAINING PROTEIN"/>
    <property type="match status" value="1"/>
</dbReference>
<keyword evidence="2" id="KW-0378">Hydrolase</keyword>
<dbReference type="SUPFAM" id="SSF53474">
    <property type="entry name" value="alpha/beta-Hydrolases"/>
    <property type="match status" value="1"/>
</dbReference>
<gene>
    <name evidence="2" type="ORF">AAIG11_00260</name>
</gene>
<dbReference type="EMBL" id="JBCITM010000001">
    <property type="protein sequence ID" value="MEN1758891.1"/>
    <property type="molecule type" value="Genomic_DNA"/>
</dbReference>
<dbReference type="GO" id="GO:0016787">
    <property type="term" value="F:hydrolase activity"/>
    <property type="evidence" value="ECO:0007669"/>
    <property type="project" value="UniProtKB-KW"/>
</dbReference>